<keyword evidence="6" id="KW-0521">NADP</keyword>
<accession>A0A8H3SB23</accession>
<name>A0A8H3SB23_9EURO</name>
<dbReference type="PANTHER" id="PTHR43098:SF2">
    <property type="entry name" value="FAD-BINDING MONOOXYGENASE AUSB-RELATED"/>
    <property type="match status" value="1"/>
</dbReference>
<comment type="caution">
    <text evidence="8">The sequence shown here is derived from an EMBL/GenBank/DDBJ whole genome shotgun (WGS) entry which is preliminary data.</text>
</comment>
<evidence type="ECO:0000256" key="1">
    <source>
        <dbReference type="ARBA" id="ARBA00001974"/>
    </source>
</evidence>
<dbReference type="InterPro" id="IPR050775">
    <property type="entry name" value="FAD-binding_Monooxygenases"/>
</dbReference>
<evidence type="ECO:0000256" key="2">
    <source>
        <dbReference type="ARBA" id="ARBA00004721"/>
    </source>
</evidence>
<evidence type="ECO:0000313" key="8">
    <source>
        <dbReference type="EMBL" id="GFF55241.1"/>
    </source>
</evidence>
<dbReference type="GO" id="GO:0016491">
    <property type="term" value="F:oxidoreductase activity"/>
    <property type="evidence" value="ECO:0007669"/>
    <property type="project" value="UniProtKB-KW"/>
</dbReference>
<keyword evidence="4" id="KW-0285">Flavoprotein</keyword>
<gene>
    <name evidence="8" type="ORF">IFM46972_10218</name>
</gene>
<evidence type="ECO:0000313" key="9">
    <source>
        <dbReference type="Proteomes" id="UP000465221"/>
    </source>
</evidence>
<sequence length="151" mass="16335">MEGKWNNGLATLHGVITRDLPNLFFSGTAQAGACANMTYILDQSAIHVAYILSKAKEGASEKCPGVSKVIIEPTAEAEEDWAMEVVSRVAALRGIAGSQNSKEKAARLAVWGEGIASYVNQIETWRKEGKLHGLELTYLEEDALCPGEWAI</sequence>
<proteinExistence type="inferred from homology"/>
<keyword evidence="5" id="KW-0274">FAD</keyword>
<evidence type="ECO:0000256" key="6">
    <source>
        <dbReference type="ARBA" id="ARBA00022857"/>
    </source>
</evidence>
<dbReference type="AlphaFoldDB" id="A0A8H3SB23"/>
<evidence type="ECO:0000256" key="5">
    <source>
        <dbReference type="ARBA" id="ARBA00022827"/>
    </source>
</evidence>
<comment type="similarity">
    <text evidence="3">Belongs to the FAD-binding monooxygenase family.</text>
</comment>
<evidence type="ECO:0000256" key="7">
    <source>
        <dbReference type="ARBA" id="ARBA00023002"/>
    </source>
</evidence>
<evidence type="ECO:0000256" key="4">
    <source>
        <dbReference type="ARBA" id="ARBA00022630"/>
    </source>
</evidence>
<dbReference type="EMBL" id="BLKC01000122">
    <property type="protein sequence ID" value="GFF55241.1"/>
    <property type="molecule type" value="Genomic_DNA"/>
</dbReference>
<comment type="pathway">
    <text evidence="2">Secondary metabolite biosynthesis; terpenoid biosynthesis.</text>
</comment>
<dbReference type="Proteomes" id="UP000465221">
    <property type="component" value="Unassembled WGS sequence"/>
</dbReference>
<dbReference type="Gene3D" id="3.50.50.60">
    <property type="entry name" value="FAD/NAD(P)-binding domain"/>
    <property type="match status" value="1"/>
</dbReference>
<organism evidence="8 9">
    <name type="scientific">Aspergillus udagawae</name>
    <dbReference type="NCBI Taxonomy" id="91492"/>
    <lineage>
        <taxon>Eukaryota</taxon>
        <taxon>Fungi</taxon>
        <taxon>Dikarya</taxon>
        <taxon>Ascomycota</taxon>
        <taxon>Pezizomycotina</taxon>
        <taxon>Eurotiomycetes</taxon>
        <taxon>Eurotiomycetidae</taxon>
        <taxon>Eurotiales</taxon>
        <taxon>Aspergillaceae</taxon>
        <taxon>Aspergillus</taxon>
        <taxon>Aspergillus subgen. Fumigati</taxon>
    </lineage>
</organism>
<keyword evidence="7" id="KW-0560">Oxidoreductase</keyword>
<comment type="cofactor">
    <cofactor evidence="1">
        <name>FAD</name>
        <dbReference type="ChEBI" id="CHEBI:57692"/>
    </cofactor>
</comment>
<evidence type="ECO:0000256" key="3">
    <source>
        <dbReference type="ARBA" id="ARBA00010139"/>
    </source>
</evidence>
<protein>
    <submittedName>
        <fullName evidence="8">Neopentalenolactone D synthase</fullName>
    </submittedName>
</protein>
<reference evidence="8 9" key="1">
    <citation type="submission" date="2020-01" db="EMBL/GenBank/DDBJ databases">
        <title>Draft genome sequence of Aspergillus udagawae IFM 46972.</title>
        <authorList>
            <person name="Takahashi H."/>
            <person name="Yaguchi T."/>
        </authorList>
    </citation>
    <scope>NUCLEOTIDE SEQUENCE [LARGE SCALE GENOMIC DNA]</scope>
    <source>
        <strain evidence="8 9">IFM 46972</strain>
    </source>
</reference>
<dbReference type="PANTHER" id="PTHR43098">
    <property type="entry name" value="L-ORNITHINE N(5)-MONOOXYGENASE-RELATED"/>
    <property type="match status" value="1"/>
</dbReference>
<dbReference type="InterPro" id="IPR036188">
    <property type="entry name" value="FAD/NAD-bd_sf"/>
</dbReference>